<dbReference type="PROSITE" id="PS51935">
    <property type="entry name" value="NLPC_P60"/>
    <property type="match status" value="1"/>
</dbReference>
<evidence type="ECO:0000313" key="8">
    <source>
        <dbReference type="EMBL" id="MEI4551753.1"/>
    </source>
</evidence>
<evidence type="ECO:0000256" key="1">
    <source>
        <dbReference type="ARBA" id="ARBA00007074"/>
    </source>
</evidence>
<keyword evidence="9" id="KW-1185">Reference proteome</keyword>
<evidence type="ECO:0000256" key="3">
    <source>
        <dbReference type="ARBA" id="ARBA00022729"/>
    </source>
</evidence>
<organism evidence="8 9">
    <name type="scientific">Pseudoalteromonas spongiae</name>
    <dbReference type="NCBI Taxonomy" id="298657"/>
    <lineage>
        <taxon>Bacteria</taxon>
        <taxon>Pseudomonadati</taxon>
        <taxon>Pseudomonadota</taxon>
        <taxon>Gammaproteobacteria</taxon>
        <taxon>Alteromonadales</taxon>
        <taxon>Pseudoalteromonadaceae</taxon>
        <taxon>Pseudoalteromonas</taxon>
    </lineage>
</organism>
<name>A0ABU8EXP9_9GAMM</name>
<keyword evidence="4" id="KW-0378">Hydrolase</keyword>
<evidence type="ECO:0000259" key="7">
    <source>
        <dbReference type="PROSITE" id="PS51935"/>
    </source>
</evidence>
<evidence type="ECO:0000256" key="6">
    <source>
        <dbReference type="SAM" id="SignalP"/>
    </source>
</evidence>
<evidence type="ECO:0000313" key="9">
    <source>
        <dbReference type="Proteomes" id="UP001382455"/>
    </source>
</evidence>
<dbReference type="EMBL" id="JBAWKS010000002">
    <property type="protein sequence ID" value="MEI4551753.1"/>
    <property type="molecule type" value="Genomic_DNA"/>
</dbReference>
<protein>
    <submittedName>
        <fullName evidence="8">NlpC/P60 family protein</fullName>
    </submittedName>
</protein>
<sequence>MLLRQNTAPLLCLTLCLGLAACAKSPSNATTPVPISKVNESSNNSVTNALYQQLDAWQGVPYKLGGTSKKGIDCSAFVQTTYIDRFGFLLPRTTLKQAEFGTKVSKPNLQAGDLVFFKTGFRTYHVGIYIEDNQFLHASTSQGVIVSSLKNSYWRSAFWQAKRINF</sequence>
<accession>A0ABU8EXP9</accession>
<comment type="similarity">
    <text evidence="1">Belongs to the peptidase C40 family.</text>
</comment>
<keyword evidence="2" id="KW-0645">Protease</keyword>
<dbReference type="Gene3D" id="3.90.1720.10">
    <property type="entry name" value="endopeptidase domain like (from Nostoc punctiforme)"/>
    <property type="match status" value="1"/>
</dbReference>
<feature type="domain" description="NlpC/P60" evidence="7">
    <location>
        <begin position="44"/>
        <end position="165"/>
    </location>
</feature>
<keyword evidence="5" id="KW-0788">Thiol protease</keyword>
<evidence type="ECO:0000256" key="2">
    <source>
        <dbReference type="ARBA" id="ARBA00022670"/>
    </source>
</evidence>
<dbReference type="Proteomes" id="UP001382455">
    <property type="component" value="Unassembled WGS sequence"/>
</dbReference>
<dbReference type="InterPro" id="IPR000064">
    <property type="entry name" value="NLP_P60_dom"/>
</dbReference>
<dbReference type="InterPro" id="IPR052062">
    <property type="entry name" value="Murein_DD/LD_carboxypeptidase"/>
</dbReference>
<evidence type="ECO:0000256" key="5">
    <source>
        <dbReference type="ARBA" id="ARBA00022807"/>
    </source>
</evidence>
<dbReference type="RefSeq" id="WP_336436676.1">
    <property type="nucleotide sequence ID" value="NZ_JBAWKS010000002.1"/>
</dbReference>
<reference evidence="8 9" key="1">
    <citation type="submission" date="2023-12" db="EMBL/GenBank/DDBJ databases">
        <title>Friends and Foes: Symbiotic and Algicidal bacterial influence on Karenia brevis blooms.</title>
        <authorList>
            <person name="Fei C."/>
            <person name="Mohamed A.R."/>
            <person name="Booker A."/>
            <person name="Arshad M."/>
            <person name="Klass S."/>
            <person name="Ahn S."/>
            <person name="Gilbert P.M."/>
            <person name="Heil C.A."/>
            <person name="Martinez J.M."/>
            <person name="Amin S.A."/>
        </authorList>
    </citation>
    <scope>NUCLEOTIDE SEQUENCE [LARGE SCALE GENOMIC DNA]</scope>
    <source>
        <strain evidence="8 9">CE15</strain>
    </source>
</reference>
<dbReference type="PANTHER" id="PTHR47360">
    <property type="entry name" value="MUREIN DD-ENDOPEPTIDASE MEPS/MUREIN LD-CARBOXYPEPTIDASE"/>
    <property type="match status" value="1"/>
</dbReference>
<dbReference type="SUPFAM" id="SSF54001">
    <property type="entry name" value="Cysteine proteinases"/>
    <property type="match status" value="1"/>
</dbReference>
<dbReference type="InterPro" id="IPR038765">
    <property type="entry name" value="Papain-like_cys_pep_sf"/>
</dbReference>
<proteinExistence type="inferred from homology"/>
<dbReference type="PANTHER" id="PTHR47360:SF1">
    <property type="entry name" value="ENDOPEPTIDASE NLPC-RELATED"/>
    <property type="match status" value="1"/>
</dbReference>
<feature type="signal peptide" evidence="6">
    <location>
        <begin position="1"/>
        <end position="29"/>
    </location>
</feature>
<evidence type="ECO:0000256" key="4">
    <source>
        <dbReference type="ARBA" id="ARBA00022801"/>
    </source>
</evidence>
<gene>
    <name evidence="8" type="ORF">WAE96_18905</name>
</gene>
<dbReference type="Pfam" id="PF00877">
    <property type="entry name" value="NLPC_P60"/>
    <property type="match status" value="1"/>
</dbReference>
<keyword evidence="3 6" id="KW-0732">Signal</keyword>
<dbReference type="PROSITE" id="PS51257">
    <property type="entry name" value="PROKAR_LIPOPROTEIN"/>
    <property type="match status" value="1"/>
</dbReference>
<feature type="chain" id="PRO_5046276510" evidence="6">
    <location>
        <begin position="30"/>
        <end position="166"/>
    </location>
</feature>
<comment type="caution">
    <text evidence="8">The sequence shown here is derived from an EMBL/GenBank/DDBJ whole genome shotgun (WGS) entry which is preliminary data.</text>
</comment>